<organism evidence="1 2">
    <name type="scientific">Romanomermis culicivorax</name>
    <name type="common">Nematode worm</name>
    <dbReference type="NCBI Taxonomy" id="13658"/>
    <lineage>
        <taxon>Eukaryota</taxon>
        <taxon>Metazoa</taxon>
        <taxon>Ecdysozoa</taxon>
        <taxon>Nematoda</taxon>
        <taxon>Enoplea</taxon>
        <taxon>Dorylaimia</taxon>
        <taxon>Mermithida</taxon>
        <taxon>Mermithoidea</taxon>
        <taxon>Mermithidae</taxon>
        <taxon>Romanomermis</taxon>
    </lineage>
</organism>
<sequence>MWSKNSKKCLDIHSIAQKRNKPWEKLAQKPFTENSLGAMLEYFSSSPTLLRRRITEGGASVSAIEASAGDRGRSLNVGEALRIGTAAAGLRRAAVVSGGGGALLVDELMLLKYLSLLYLKSDLSPPIGLAILTGAGAATDGCVVNGAGL</sequence>
<accession>A0A915KSA9</accession>
<evidence type="ECO:0000313" key="2">
    <source>
        <dbReference type="WBParaSite" id="nRc.2.0.1.t40533-RA"/>
    </source>
</evidence>
<protein>
    <submittedName>
        <fullName evidence="2">Uncharacterized protein</fullName>
    </submittedName>
</protein>
<reference evidence="2" key="1">
    <citation type="submission" date="2022-11" db="UniProtKB">
        <authorList>
            <consortium name="WormBaseParasite"/>
        </authorList>
    </citation>
    <scope>IDENTIFICATION</scope>
</reference>
<dbReference type="Proteomes" id="UP000887565">
    <property type="component" value="Unplaced"/>
</dbReference>
<name>A0A915KSA9_ROMCU</name>
<keyword evidence="1" id="KW-1185">Reference proteome</keyword>
<dbReference type="AlphaFoldDB" id="A0A915KSA9"/>
<evidence type="ECO:0000313" key="1">
    <source>
        <dbReference type="Proteomes" id="UP000887565"/>
    </source>
</evidence>
<proteinExistence type="predicted"/>
<dbReference type="WBParaSite" id="nRc.2.0.1.t40533-RA">
    <property type="protein sequence ID" value="nRc.2.0.1.t40533-RA"/>
    <property type="gene ID" value="nRc.2.0.1.g40533"/>
</dbReference>